<keyword evidence="1" id="KW-1133">Transmembrane helix</keyword>
<gene>
    <name evidence="2" type="ORF">H9642_11635</name>
</gene>
<dbReference type="Proteomes" id="UP000611945">
    <property type="component" value="Unassembled WGS sequence"/>
</dbReference>
<keyword evidence="1" id="KW-0812">Transmembrane</keyword>
<evidence type="ECO:0000313" key="2">
    <source>
        <dbReference type="EMBL" id="MBD7977838.1"/>
    </source>
</evidence>
<accession>A0ABR8TPZ9</accession>
<proteinExistence type="predicted"/>
<protein>
    <submittedName>
        <fullName evidence="2">Magnesium transporter</fullName>
    </submittedName>
</protein>
<keyword evidence="3" id="KW-1185">Reference proteome</keyword>
<comment type="caution">
    <text evidence="2">The sequence shown here is derived from an EMBL/GenBank/DDBJ whole genome shotgun (WGS) entry which is preliminary data.</text>
</comment>
<feature type="transmembrane region" description="Helical" evidence="1">
    <location>
        <begin position="64"/>
        <end position="85"/>
    </location>
</feature>
<dbReference type="RefSeq" id="WP_251836613.1">
    <property type="nucleotide sequence ID" value="NZ_JACSQG010000005.1"/>
</dbReference>
<name>A0ABR8TPZ9_9PSED</name>
<evidence type="ECO:0000256" key="1">
    <source>
        <dbReference type="SAM" id="Phobius"/>
    </source>
</evidence>
<sequence length="184" mass="21060">MNRHYYISNNLDDLEQIERELEASGIATEQIHVLSEQDAALERHHVHSVPSVLKTDVVNSGRRGLYIGLALAILVLLVAYFSGWTDSPAGWVPFIFLALILLGFSTWEGGLFGIQTPNQYFRQLQDRLRAGDHVFFVDVEPSQEPVLERIIQQHPYMQQAGVGQARPYWIIAGQQTWNRFRKMI</sequence>
<feature type="transmembrane region" description="Helical" evidence="1">
    <location>
        <begin position="91"/>
        <end position="114"/>
    </location>
</feature>
<organism evidence="2 3">
    <name type="scientific">Serpens gallinarum</name>
    <dbReference type="NCBI Taxonomy" id="2763075"/>
    <lineage>
        <taxon>Bacteria</taxon>
        <taxon>Pseudomonadati</taxon>
        <taxon>Pseudomonadota</taxon>
        <taxon>Gammaproteobacteria</taxon>
        <taxon>Pseudomonadales</taxon>
        <taxon>Pseudomonadaceae</taxon>
        <taxon>Pseudomonas</taxon>
    </lineage>
</organism>
<evidence type="ECO:0000313" key="3">
    <source>
        <dbReference type="Proteomes" id="UP000611945"/>
    </source>
</evidence>
<keyword evidence="1" id="KW-0472">Membrane</keyword>
<reference evidence="2 3" key="1">
    <citation type="submission" date="2020-08" db="EMBL/GenBank/DDBJ databases">
        <title>A Genomic Blueprint of the Chicken Gut Microbiome.</title>
        <authorList>
            <person name="Gilroy R."/>
            <person name="Ravi A."/>
            <person name="Getino M."/>
            <person name="Pursley I."/>
            <person name="Horton D.L."/>
            <person name="Alikhan N.-F."/>
            <person name="Baker D."/>
            <person name="Gharbi K."/>
            <person name="Hall N."/>
            <person name="Watson M."/>
            <person name="Adriaenssens E.M."/>
            <person name="Foster-Nyarko E."/>
            <person name="Jarju S."/>
            <person name="Secka A."/>
            <person name="Antonio M."/>
            <person name="Oren A."/>
            <person name="Chaudhuri R."/>
            <person name="La Ragione R.M."/>
            <person name="Hildebrand F."/>
            <person name="Pallen M.J."/>
        </authorList>
    </citation>
    <scope>NUCLEOTIDE SEQUENCE [LARGE SCALE GENOMIC DNA]</scope>
    <source>
        <strain evidence="2 3">Sa2CUA2</strain>
    </source>
</reference>
<dbReference type="EMBL" id="JACSQG010000005">
    <property type="protein sequence ID" value="MBD7977838.1"/>
    <property type="molecule type" value="Genomic_DNA"/>
</dbReference>